<gene>
    <name evidence="2" type="primary">AVEN_75567_1</name>
    <name evidence="2" type="ORF">CDAR_621901</name>
</gene>
<feature type="signal peptide" evidence="1">
    <location>
        <begin position="1"/>
        <end position="17"/>
    </location>
</feature>
<evidence type="ECO:0000256" key="1">
    <source>
        <dbReference type="SAM" id="SignalP"/>
    </source>
</evidence>
<evidence type="ECO:0000313" key="2">
    <source>
        <dbReference type="EMBL" id="GIX92336.1"/>
    </source>
</evidence>
<keyword evidence="3" id="KW-1185">Reference proteome</keyword>
<sequence length="237" mass="27058">MKVLIFSLFLLFGISQACDYSACDSINPILEFFEVGFLPNKEQLLKLCPKTLQYFVCENRNVKTCTGKSIQELVLLDDQDAKQFRLFLKLEKIVLEVCNENSTLHKDYVDTIDCFRDFLRKPNTVCEKETLKAEEKILDILNDVKDSHELYLKKRCLEAAFEAACFTLQLEETCGDAARTTAVALLQMLKGVWGSEDCIGLENGGAELKASFLDALNVDELRKSKFQIAFDLVRKRR</sequence>
<dbReference type="AlphaFoldDB" id="A0AAV4P9G7"/>
<reference evidence="2 3" key="1">
    <citation type="submission" date="2021-06" db="EMBL/GenBank/DDBJ databases">
        <title>Caerostris darwini draft genome.</title>
        <authorList>
            <person name="Kono N."/>
            <person name="Arakawa K."/>
        </authorList>
    </citation>
    <scope>NUCLEOTIDE SEQUENCE [LARGE SCALE GENOMIC DNA]</scope>
</reference>
<organism evidence="2 3">
    <name type="scientific">Caerostris darwini</name>
    <dbReference type="NCBI Taxonomy" id="1538125"/>
    <lineage>
        <taxon>Eukaryota</taxon>
        <taxon>Metazoa</taxon>
        <taxon>Ecdysozoa</taxon>
        <taxon>Arthropoda</taxon>
        <taxon>Chelicerata</taxon>
        <taxon>Arachnida</taxon>
        <taxon>Araneae</taxon>
        <taxon>Araneomorphae</taxon>
        <taxon>Entelegynae</taxon>
        <taxon>Araneoidea</taxon>
        <taxon>Araneidae</taxon>
        <taxon>Caerostris</taxon>
    </lineage>
</organism>
<feature type="chain" id="PRO_5043954971" evidence="1">
    <location>
        <begin position="18"/>
        <end position="237"/>
    </location>
</feature>
<dbReference type="Proteomes" id="UP001054837">
    <property type="component" value="Unassembled WGS sequence"/>
</dbReference>
<proteinExistence type="predicted"/>
<dbReference type="PROSITE" id="PS51257">
    <property type="entry name" value="PROKAR_LIPOPROTEIN"/>
    <property type="match status" value="1"/>
</dbReference>
<comment type="caution">
    <text evidence="2">The sequence shown here is derived from an EMBL/GenBank/DDBJ whole genome shotgun (WGS) entry which is preliminary data.</text>
</comment>
<dbReference type="EMBL" id="BPLQ01002387">
    <property type="protein sequence ID" value="GIX92336.1"/>
    <property type="molecule type" value="Genomic_DNA"/>
</dbReference>
<accession>A0AAV4P9G7</accession>
<protein>
    <submittedName>
        <fullName evidence="2">Uncharacterized protein</fullName>
    </submittedName>
</protein>
<evidence type="ECO:0000313" key="3">
    <source>
        <dbReference type="Proteomes" id="UP001054837"/>
    </source>
</evidence>
<name>A0AAV4P9G7_9ARAC</name>
<keyword evidence="1" id="KW-0732">Signal</keyword>